<reference evidence="5 6" key="1">
    <citation type="journal article" date="2020" name="bioRxiv">
        <title>Sequence and annotation of 42 cannabis genomes reveals extensive copy number variation in cannabinoid synthesis and pathogen resistance genes.</title>
        <authorList>
            <person name="Mckernan K.J."/>
            <person name="Helbert Y."/>
            <person name="Kane L.T."/>
            <person name="Ebling H."/>
            <person name="Zhang L."/>
            <person name="Liu B."/>
            <person name="Eaton Z."/>
            <person name="Mclaughlin S."/>
            <person name="Kingan S."/>
            <person name="Baybayan P."/>
            <person name="Concepcion G."/>
            <person name="Jordan M."/>
            <person name="Riva A."/>
            <person name="Barbazuk W."/>
            <person name="Harkins T."/>
        </authorList>
    </citation>
    <scope>NUCLEOTIDE SEQUENCE [LARGE SCALE GENOMIC DNA]</scope>
    <source>
        <strain evidence="6">cv. Jamaican Lion 4</strain>
        <tissue evidence="5">Leaf</tissue>
    </source>
</reference>
<dbReference type="PANTHER" id="PTHR47126:SF3">
    <property type="entry name" value="5'-ADENYLYLSULFATE REDUCTASE-LIKE 5"/>
    <property type="match status" value="1"/>
</dbReference>
<keyword evidence="2" id="KW-0472">Membrane</keyword>
<keyword evidence="6" id="KW-1185">Reference proteome</keyword>
<proteinExistence type="predicted"/>
<evidence type="ECO:0000259" key="4">
    <source>
        <dbReference type="PROSITE" id="PS51352"/>
    </source>
</evidence>
<feature type="compositionally biased region" description="Basic and acidic residues" evidence="1">
    <location>
        <begin position="490"/>
        <end position="500"/>
    </location>
</feature>
<comment type="caution">
    <text evidence="5">The sequence shown here is derived from an EMBL/GenBank/DDBJ whole genome shotgun (WGS) entry which is preliminary data.</text>
</comment>
<feature type="transmembrane region" description="Helical" evidence="2">
    <location>
        <begin position="526"/>
        <end position="545"/>
    </location>
</feature>
<gene>
    <name evidence="5" type="ORF">G4B88_009041</name>
</gene>
<dbReference type="InterPro" id="IPR036249">
    <property type="entry name" value="Thioredoxin-like_sf"/>
</dbReference>
<sequence length="604" mass="67651">MAVSRLLLSITVFYALQLVSSLPLCDLQQSISFSHVLQFQSQCPLSISANLPLQVTGGFLDRTLTSKEKIGYTAVLFYGSWCPFSRGVYPKFEALSSMFPQIEHLAVEQSSAAPSVFSRYGIHSLPSVFLVNQTSRVRYHGPKDLSSLVQFYEKTTGLEPVFYVDEEQPIGLESGEKSIFQSMNGSSLKEVSKREPYLVFSILFLCFRVLVSIFPRVLSRVKAFWVSCVPHLNLGIIRETNQIMERVSHMIDVSGFWTKLRQCKTRNLREGARSARVWASSLTSVSLEKGVAFASFVDLGLDLKEIMDLDEWELIPDDGFLGFREDCSEKKILYRKFSGNTNSDPEGVLNDYFNPGRLPQRVPSQLVPVPIPIPIQLNSTTTATTIKTRGETPDDEDVVIAGGGLIEANQDSVSNVSFKKMKKENEFVDMKMVESPKSPTRGGFNMTQIDAGVFNFDHHDKIEAENLSSGGGVITSPRFMNMKKMSGNLDMKEDHNKNMDENSDGDEDEDADDDGLNIWKWSLSGIGAICSFGIAAATICIIFIGSHHRNQQHNHKIRFQIYNDEKRMNQVVHQTSKMNEAMNAVRGMPLSRAHVTYGGYYEGL</sequence>
<keyword evidence="3" id="KW-0732">Signal</keyword>
<accession>A0A7J6HQB3</accession>
<evidence type="ECO:0000256" key="2">
    <source>
        <dbReference type="SAM" id="Phobius"/>
    </source>
</evidence>
<dbReference type="Gene3D" id="3.40.30.10">
    <property type="entry name" value="Glutaredoxin"/>
    <property type="match status" value="1"/>
</dbReference>
<dbReference type="AlphaFoldDB" id="A0A7J6HQB3"/>
<keyword evidence="2" id="KW-0812">Transmembrane</keyword>
<feature type="domain" description="Thioredoxin" evidence="4">
    <location>
        <begin position="16"/>
        <end position="157"/>
    </location>
</feature>
<protein>
    <recommendedName>
        <fullName evidence="4">Thioredoxin domain-containing protein</fullName>
    </recommendedName>
</protein>
<evidence type="ECO:0000313" key="5">
    <source>
        <dbReference type="EMBL" id="KAF4397195.1"/>
    </source>
</evidence>
<feature type="chain" id="PRO_5029531638" description="Thioredoxin domain-containing protein" evidence="3">
    <location>
        <begin position="22"/>
        <end position="604"/>
    </location>
</feature>
<evidence type="ECO:0000256" key="3">
    <source>
        <dbReference type="SAM" id="SignalP"/>
    </source>
</evidence>
<dbReference type="InterPro" id="IPR044794">
    <property type="entry name" value="APRL5/7"/>
</dbReference>
<dbReference type="Proteomes" id="UP000583929">
    <property type="component" value="Unassembled WGS sequence"/>
</dbReference>
<dbReference type="InterPro" id="IPR049224">
    <property type="entry name" value="DUF6821"/>
</dbReference>
<evidence type="ECO:0000313" key="6">
    <source>
        <dbReference type="Proteomes" id="UP000583929"/>
    </source>
</evidence>
<organism evidence="5 6">
    <name type="scientific">Cannabis sativa</name>
    <name type="common">Hemp</name>
    <name type="synonym">Marijuana</name>
    <dbReference type="NCBI Taxonomy" id="3483"/>
    <lineage>
        <taxon>Eukaryota</taxon>
        <taxon>Viridiplantae</taxon>
        <taxon>Streptophyta</taxon>
        <taxon>Embryophyta</taxon>
        <taxon>Tracheophyta</taxon>
        <taxon>Spermatophyta</taxon>
        <taxon>Magnoliopsida</taxon>
        <taxon>eudicotyledons</taxon>
        <taxon>Gunneridae</taxon>
        <taxon>Pentapetalae</taxon>
        <taxon>rosids</taxon>
        <taxon>fabids</taxon>
        <taxon>Rosales</taxon>
        <taxon>Cannabaceae</taxon>
        <taxon>Cannabis</taxon>
    </lineage>
</organism>
<dbReference type="Pfam" id="PF20705">
    <property type="entry name" value="DUF6821"/>
    <property type="match status" value="1"/>
</dbReference>
<dbReference type="InterPro" id="IPR013766">
    <property type="entry name" value="Thioredoxin_domain"/>
</dbReference>
<dbReference type="Pfam" id="PF00085">
    <property type="entry name" value="Thioredoxin"/>
    <property type="match status" value="1"/>
</dbReference>
<feature type="signal peptide" evidence="3">
    <location>
        <begin position="1"/>
        <end position="21"/>
    </location>
</feature>
<dbReference type="SUPFAM" id="SSF52833">
    <property type="entry name" value="Thioredoxin-like"/>
    <property type="match status" value="1"/>
</dbReference>
<evidence type="ECO:0000256" key="1">
    <source>
        <dbReference type="SAM" id="MobiDB-lite"/>
    </source>
</evidence>
<dbReference type="EMBL" id="JAATIQ010000034">
    <property type="protein sequence ID" value="KAF4397195.1"/>
    <property type="molecule type" value="Genomic_DNA"/>
</dbReference>
<name>A0A7J6HQB3_CANSA</name>
<dbReference type="PROSITE" id="PS51352">
    <property type="entry name" value="THIOREDOXIN_2"/>
    <property type="match status" value="1"/>
</dbReference>
<feature type="compositionally biased region" description="Acidic residues" evidence="1">
    <location>
        <begin position="501"/>
        <end position="511"/>
    </location>
</feature>
<dbReference type="CDD" id="cd02999">
    <property type="entry name" value="PDI_a_ERp44_like"/>
    <property type="match status" value="1"/>
</dbReference>
<feature type="region of interest" description="Disordered" evidence="1">
    <location>
        <begin position="487"/>
        <end position="511"/>
    </location>
</feature>
<keyword evidence="2" id="KW-1133">Transmembrane helix</keyword>
<dbReference type="PANTHER" id="PTHR47126">
    <property type="entry name" value="5'-ADENYLYLSULFATE REDUCTASE-LIKE 7"/>
    <property type="match status" value="1"/>
</dbReference>